<name>A0ABV5W7U5_9BACL</name>
<dbReference type="EMBL" id="JBHMAG010000024">
    <property type="protein sequence ID" value="MFB9756442.1"/>
    <property type="molecule type" value="Genomic_DNA"/>
</dbReference>
<dbReference type="Pfam" id="PF14238">
    <property type="entry name" value="DUF4340"/>
    <property type="match status" value="1"/>
</dbReference>
<organism evidence="2 3">
    <name type="scientific">Paenibacillus hodogayensis</name>
    <dbReference type="NCBI Taxonomy" id="279208"/>
    <lineage>
        <taxon>Bacteria</taxon>
        <taxon>Bacillati</taxon>
        <taxon>Bacillota</taxon>
        <taxon>Bacilli</taxon>
        <taxon>Bacillales</taxon>
        <taxon>Paenibacillaceae</taxon>
        <taxon>Paenibacillus</taxon>
    </lineage>
</organism>
<proteinExistence type="predicted"/>
<sequence length="309" mass="33769">MKRFIPTIILVVVCIGAFWYASSQSFFKKEDDAAKPKPLVAVKQTDITGIQIKQGGVELQKKDGKWTMSKPAAYPTNAYSGDSWAGAFIALTQDDEIEANASDLSKYGLSAPEQEFAVTLADGSVKTVQIGASLPIAGHRYAKLKEAPSVYRVPEDQITALQKDVAEFVDKSPFQMTYNEVSNIQMDWKGASKTLQKVDVAKTSTESAWKLGDKELKGSDVEPILDKMLLMNSDEMLKAASEVKLDGPEMKLALKSSKDGKETASVYVGKIDGEQIWLAQQGGMWAYSIPVATIQELFDKIKVPEAAAQ</sequence>
<dbReference type="RefSeq" id="WP_344916357.1">
    <property type="nucleotide sequence ID" value="NZ_BAAAYO010000020.1"/>
</dbReference>
<protein>
    <submittedName>
        <fullName evidence="2">DUF4340 domain-containing protein</fullName>
    </submittedName>
</protein>
<gene>
    <name evidence="2" type="ORF">ACFFNY_33115</name>
</gene>
<accession>A0ABV5W7U5</accession>
<feature type="domain" description="DUF4340" evidence="1">
    <location>
        <begin position="66"/>
        <end position="240"/>
    </location>
</feature>
<reference evidence="2 3" key="1">
    <citation type="submission" date="2024-09" db="EMBL/GenBank/DDBJ databases">
        <authorList>
            <person name="Sun Q."/>
            <person name="Mori K."/>
        </authorList>
    </citation>
    <scope>NUCLEOTIDE SEQUENCE [LARGE SCALE GENOMIC DNA]</scope>
    <source>
        <strain evidence="2 3">JCM 12520</strain>
    </source>
</reference>
<dbReference type="Proteomes" id="UP001589619">
    <property type="component" value="Unassembled WGS sequence"/>
</dbReference>
<keyword evidence="3" id="KW-1185">Reference proteome</keyword>
<evidence type="ECO:0000313" key="2">
    <source>
        <dbReference type="EMBL" id="MFB9756442.1"/>
    </source>
</evidence>
<evidence type="ECO:0000259" key="1">
    <source>
        <dbReference type="Pfam" id="PF14238"/>
    </source>
</evidence>
<dbReference type="InterPro" id="IPR025641">
    <property type="entry name" value="DUF4340"/>
</dbReference>
<evidence type="ECO:0000313" key="3">
    <source>
        <dbReference type="Proteomes" id="UP001589619"/>
    </source>
</evidence>
<comment type="caution">
    <text evidence="2">The sequence shown here is derived from an EMBL/GenBank/DDBJ whole genome shotgun (WGS) entry which is preliminary data.</text>
</comment>